<feature type="transmembrane region" description="Helical" evidence="7">
    <location>
        <begin position="113"/>
        <end position="136"/>
    </location>
</feature>
<feature type="transmembrane region" description="Helical" evidence="7">
    <location>
        <begin position="341"/>
        <end position="359"/>
    </location>
</feature>
<evidence type="ECO:0000256" key="6">
    <source>
        <dbReference type="ARBA" id="ARBA00023136"/>
    </source>
</evidence>
<dbReference type="Proteomes" id="UP000034504">
    <property type="component" value="Unassembled WGS sequence"/>
</dbReference>
<feature type="transmembrane region" description="Helical" evidence="7">
    <location>
        <begin position="156"/>
        <end position="181"/>
    </location>
</feature>
<protein>
    <submittedName>
        <fullName evidence="8">Undecaprenyl-phosphate alpha-N-acetylglucosaminyltransferase</fullName>
    </submittedName>
</protein>
<organism evidence="8 9">
    <name type="scientific">candidate division WWE3 bacterium GW2011_GWC2_44_9</name>
    <dbReference type="NCBI Taxonomy" id="1619125"/>
    <lineage>
        <taxon>Bacteria</taxon>
        <taxon>Katanobacteria</taxon>
    </lineage>
</organism>
<evidence type="ECO:0000256" key="3">
    <source>
        <dbReference type="ARBA" id="ARBA00022679"/>
    </source>
</evidence>
<dbReference type="AlphaFoldDB" id="A0A0G1KGS3"/>
<evidence type="ECO:0000256" key="2">
    <source>
        <dbReference type="ARBA" id="ARBA00022475"/>
    </source>
</evidence>
<feature type="transmembrane region" description="Helical" evidence="7">
    <location>
        <begin position="488"/>
        <end position="509"/>
    </location>
</feature>
<feature type="transmembrane region" description="Helical" evidence="7">
    <location>
        <begin position="82"/>
        <end position="101"/>
    </location>
</feature>
<reference evidence="8 9" key="1">
    <citation type="journal article" date="2015" name="Nature">
        <title>rRNA introns, odd ribosomes, and small enigmatic genomes across a large radiation of phyla.</title>
        <authorList>
            <person name="Brown C.T."/>
            <person name="Hug L.A."/>
            <person name="Thomas B.C."/>
            <person name="Sharon I."/>
            <person name="Castelle C.J."/>
            <person name="Singh A."/>
            <person name="Wilkins M.J."/>
            <person name="Williams K.H."/>
            <person name="Banfield J.F."/>
        </authorList>
    </citation>
    <scope>NUCLEOTIDE SEQUENCE [LARGE SCALE GENOMIC DNA]</scope>
</reference>
<keyword evidence="3 8" id="KW-0808">Transferase</keyword>
<keyword evidence="8" id="KW-0328">Glycosyltransferase</keyword>
<dbReference type="GO" id="GO:0044038">
    <property type="term" value="P:cell wall macromolecule biosynthetic process"/>
    <property type="evidence" value="ECO:0007669"/>
    <property type="project" value="TreeGrafter"/>
</dbReference>
<feature type="transmembrane region" description="Helical" evidence="7">
    <location>
        <begin position="228"/>
        <end position="246"/>
    </location>
</feature>
<evidence type="ECO:0000256" key="1">
    <source>
        <dbReference type="ARBA" id="ARBA00004651"/>
    </source>
</evidence>
<feature type="transmembrane region" description="Helical" evidence="7">
    <location>
        <begin position="309"/>
        <end position="329"/>
    </location>
</feature>
<keyword evidence="5 7" id="KW-1133">Transmembrane helix</keyword>
<comment type="subcellular location">
    <subcellularLocation>
        <location evidence="1">Cell membrane</location>
        <topology evidence="1">Multi-pass membrane protein</topology>
    </subcellularLocation>
</comment>
<feature type="transmembrane region" description="Helical" evidence="7">
    <location>
        <begin position="35"/>
        <end position="62"/>
    </location>
</feature>
<dbReference type="CDD" id="cd06853">
    <property type="entry name" value="GT_WecA_like"/>
    <property type="match status" value="1"/>
</dbReference>
<dbReference type="Pfam" id="PF00953">
    <property type="entry name" value="Glycos_transf_4"/>
    <property type="match status" value="1"/>
</dbReference>
<evidence type="ECO:0000256" key="7">
    <source>
        <dbReference type="SAM" id="Phobius"/>
    </source>
</evidence>
<dbReference type="EMBL" id="LCJU01000051">
    <property type="protein sequence ID" value="KKT82966.1"/>
    <property type="molecule type" value="Genomic_DNA"/>
</dbReference>
<feature type="transmembrane region" description="Helical" evidence="7">
    <location>
        <begin position="391"/>
        <end position="410"/>
    </location>
</feature>
<dbReference type="InterPro" id="IPR000715">
    <property type="entry name" value="Glycosyl_transferase_4"/>
</dbReference>
<feature type="transmembrane region" description="Helical" evidence="7">
    <location>
        <begin position="202"/>
        <end position="222"/>
    </location>
</feature>
<sequence>MHITRLTEKAKATTYLVIIRLNKYLSRGLKDQDSYIRLLAIAPLVACTILIAASFNRINYYVPLWYTKLWGVDIMASKEKLFIIPVVAFLYTTLAIVLAYLAKKFYFTYLSRILLYSAGLLNLVSLASAARIVSMASAEAFFSKTIFSINISYQDWGFLGLGILGFLASYLVLPKFTLWAVKHNLVTDPSKHHHPGMILVKPSARGGGFLFAVLFLVLALLFLPKNGVTLAILSAVLLCGLIGLIDDFQNANPGSKVKALENPIVRLVALLPLPVFIIILFGVVPQYVSNPFDGSIFLTDFAVTILGKVFMPLPYLFTLIWTLAIMNMLSWSNGVDGQFGGISGIAFIILGLLALRLVGTEPVQITTAKMAFIAGGICLGFIPHTWHPSKVMWGFGAVTVGLLISAISIMSRAKVATAIMIIMIPFLDGTITVARRVLQGKNPLKGDRKHLHHLLMARGWSVKRIALFYWASTLIFGTVGLITAEKSAVPVTLISGGLVSVGIIALNILSAGKEKTAIKEQLPEKQDQLQSA</sequence>
<evidence type="ECO:0000313" key="8">
    <source>
        <dbReference type="EMBL" id="KKT82966.1"/>
    </source>
</evidence>
<dbReference type="GO" id="GO:0016780">
    <property type="term" value="F:phosphotransferase activity, for other substituted phosphate groups"/>
    <property type="evidence" value="ECO:0007669"/>
    <property type="project" value="InterPro"/>
</dbReference>
<keyword evidence="2" id="KW-1003">Cell membrane</keyword>
<dbReference type="GO" id="GO:0009103">
    <property type="term" value="P:lipopolysaccharide biosynthetic process"/>
    <property type="evidence" value="ECO:0007669"/>
    <property type="project" value="TreeGrafter"/>
</dbReference>
<keyword evidence="4 7" id="KW-0812">Transmembrane</keyword>
<evidence type="ECO:0000256" key="4">
    <source>
        <dbReference type="ARBA" id="ARBA00022692"/>
    </source>
</evidence>
<dbReference type="GO" id="GO:0016757">
    <property type="term" value="F:glycosyltransferase activity"/>
    <property type="evidence" value="ECO:0007669"/>
    <property type="project" value="UniProtKB-KW"/>
</dbReference>
<evidence type="ECO:0000256" key="5">
    <source>
        <dbReference type="ARBA" id="ARBA00022989"/>
    </source>
</evidence>
<name>A0A0G1KGS3_UNCKA</name>
<evidence type="ECO:0000313" key="9">
    <source>
        <dbReference type="Proteomes" id="UP000034504"/>
    </source>
</evidence>
<feature type="transmembrane region" description="Helical" evidence="7">
    <location>
        <begin position="267"/>
        <end position="289"/>
    </location>
</feature>
<dbReference type="PANTHER" id="PTHR22926">
    <property type="entry name" value="PHOSPHO-N-ACETYLMURAMOYL-PENTAPEPTIDE-TRANSFERASE"/>
    <property type="match status" value="1"/>
</dbReference>
<feature type="transmembrane region" description="Helical" evidence="7">
    <location>
        <begin position="416"/>
        <end position="438"/>
    </location>
</feature>
<dbReference type="PANTHER" id="PTHR22926:SF3">
    <property type="entry name" value="UNDECAPRENYL-PHOSPHATE ALPHA-N-ACETYLGLUCOSAMINYL 1-PHOSPHATE TRANSFERASE"/>
    <property type="match status" value="1"/>
</dbReference>
<dbReference type="GO" id="GO:0071555">
    <property type="term" value="P:cell wall organization"/>
    <property type="evidence" value="ECO:0007669"/>
    <property type="project" value="TreeGrafter"/>
</dbReference>
<feature type="transmembrane region" description="Helical" evidence="7">
    <location>
        <begin position="365"/>
        <end position="384"/>
    </location>
</feature>
<feature type="transmembrane region" description="Helical" evidence="7">
    <location>
        <begin position="465"/>
        <end position="482"/>
    </location>
</feature>
<keyword evidence="6 7" id="KW-0472">Membrane</keyword>
<proteinExistence type="predicted"/>
<accession>A0A0G1KGS3</accession>
<gene>
    <name evidence="8" type="ORF">UW82_C0051G0010</name>
</gene>
<comment type="caution">
    <text evidence="8">The sequence shown here is derived from an EMBL/GenBank/DDBJ whole genome shotgun (WGS) entry which is preliminary data.</text>
</comment>
<dbReference type="GO" id="GO:0005886">
    <property type="term" value="C:plasma membrane"/>
    <property type="evidence" value="ECO:0007669"/>
    <property type="project" value="UniProtKB-SubCell"/>
</dbReference>